<evidence type="ECO:0000313" key="3">
    <source>
        <dbReference type="EMBL" id="NDU93489.1"/>
    </source>
</evidence>
<accession>A0A6L9L958</accession>
<dbReference type="AlphaFoldDB" id="A0A6L9L958"/>
<comment type="caution">
    <text evidence="3">The sequence shown here is derived from an EMBL/GenBank/DDBJ whole genome shotgun (WGS) entry which is preliminary data.</text>
</comment>
<dbReference type="EMBL" id="JAAFZH010000001">
    <property type="protein sequence ID" value="NDU93489.1"/>
    <property type="molecule type" value="Genomic_DNA"/>
</dbReference>
<name>A0A6L9L958_9BACT</name>
<dbReference type="InterPro" id="IPR044023">
    <property type="entry name" value="Ig_7"/>
</dbReference>
<organism evidence="3 4">
    <name type="scientific">Spirosoma terrae</name>
    <dbReference type="NCBI Taxonomy" id="1968276"/>
    <lineage>
        <taxon>Bacteria</taxon>
        <taxon>Pseudomonadati</taxon>
        <taxon>Bacteroidota</taxon>
        <taxon>Cytophagia</taxon>
        <taxon>Cytophagales</taxon>
        <taxon>Cytophagaceae</taxon>
        <taxon>Spirosoma</taxon>
    </lineage>
</organism>
<keyword evidence="1" id="KW-0732">Signal</keyword>
<sequence>MNGRLLYLSFCICLGALGLSKVSFAQTITVSALSSNSICAGMGGSFFVPFSTTGAFTAGNTFTAQLSDANGVFSGTTLTIGTLRVSPQTAATNTITATIPSTLVASSNYKIRVISSTPSRTSTNSQSVFLNAPPSQPTVTVPAPYCKGDTAKPLIATTTAGGTLNWYGTNPNGTPTSTATVPDTRQATAGTLYYVSQTVNGCMSSKATIQVIVRDKPTAPLTSSKAYCLGESAIPLSATATSGATLNWYTGPVGGAASTVAPTPPTTRASSTAYYVSQSIGSCESPRASVIVTVNSLPDPPKVAIPPSICQGTTAAPLAATATSGAVLRWWGTSAAGGNYTTAATVPNNQASGTYYVSQFMGSCESPRVAIAMTVTSLPALPSVPSSVSYCQNSPTQPLLATASTGGKLNWYGTNATGGTASTNAPTPTAASVGTVGYYVSQSVGSCESARAMIPVLVKANPTTPTVSSPILYCQSQPANPLRATAATGGTLNWYGTNATGGTASTNAPTPPVTTAGSTTYYVSQNVGGCESPRIGIVATVNPLPAAPSVSNLSYCQIQKEQPGQNIPPLTAVGQNLRWYASDGNPYTNAPTPPVSQTGTFSFQVTQTVNSCESPKATLQVTVKTIPAPATPKPTVSYCVDEKAAPLEAVGDAGSTLRWVDPYGRDTTLTPVPPTLNVNVQPGGDIYYVYQVNASGCYSARSAIRVIVNAIPTLSLTGSANVNLGQSTPLRLTFTGNPPFSYTITGGYSGISNKADTTISVLPRGNTTYQVTGVTNSCGVGLPGNPATAVITVNTPTVTTGALSTSSLCAGTSLSIPFTTAGTFMNGNVFSVELISTTDTTKKYDLQTTGTSSPITATTSSTLTSGQYYVRAKASNPNVGVIGSTSPTILTIRSKPIATLTGSQTIAEGTPASLTVTFMGDGPWTIAYVDSLRSYSAIATTNPYVLEARPARTIAYRLTSVSNDCGVGTASGSATVTVNAVLGIEDNSLESLIHIYPVPVINSLAVDIDVPLGRTPAEISLISLQGIPIYQTTTRNHRTDIDLTSQPAGLYLLRVQVGDRQSVRKIVKQ</sequence>
<feature type="chain" id="PRO_5027058528" evidence="1">
    <location>
        <begin position="26"/>
        <end position="1069"/>
    </location>
</feature>
<dbReference type="RefSeq" id="WP_163941578.1">
    <property type="nucleotide sequence ID" value="NZ_JAAFZH010000001.1"/>
</dbReference>
<feature type="signal peptide" evidence="1">
    <location>
        <begin position="1"/>
        <end position="25"/>
    </location>
</feature>
<reference evidence="3 4" key="1">
    <citation type="submission" date="2020-02" db="EMBL/GenBank/DDBJ databases">
        <title>Draft genome sequence of two Spirosoma agri KCTC 52727 and Spirosoma terrae KCTC 52035.</title>
        <authorList>
            <person name="Rojas J."/>
            <person name="Ambika Manirajan B."/>
            <person name="Suarez C."/>
            <person name="Ratering S."/>
            <person name="Schnell S."/>
        </authorList>
    </citation>
    <scope>NUCLEOTIDE SEQUENCE [LARGE SCALE GENOMIC DNA]</scope>
    <source>
        <strain evidence="3 4">KCTC 52035</strain>
    </source>
</reference>
<dbReference type="NCBIfam" id="TIGR04183">
    <property type="entry name" value="Por_Secre_tail"/>
    <property type="match status" value="1"/>
</dbReference>
<dbReference type="InterPro" id="IPR026444">
    <property type="entry name" value="Secre_tail"/>
</dbReference>
<feature type="domain" description="Ig-like" evidence="2">
    <location>
        <begin position="379"/>
        <end position="458"/>
    </location>
</feature>
<feature type="domain" description="Ig-like" evidence="2">
    <location>
        <begin position="134"/>
        <end position="213"/>
    </location>
</feature>
<keyword evidence="4" id="KW-1185">Reference proteome</keyword>
<proteinExistence type="predicted"/>
<evidence type="ECO:0000256" key="1">
    <source>
        <dbReference type="SAM" id="SignalP"/>
    </source>
</evidence>
<feature type="domain" description="Ig-like" evidence="2">
    <location>
        <begin position="298"/>
        <end position="376"/>
    </location>
</feature>
<feature type="domain" description="Ig-like" evidence="2">
    <location>
        <begin position="217"/>
        <end position="295"/>
    </location>
</feature>
<gene>
    <name evidence="3" type="ORF">GK108_01270</name>
</gene>
<dbReference type="Pfam" id="PF19081">
    <property type="entry name" value="Ig_7"/>
    <property type="match status" value="5"/>
</dbReference>
<protein>
    <submittedName>
        <fullName evidence="3">T9SS type A sorting domain-containing protein</fullName>
    </submittedName>
</protein>
<feature type="domain" description="Ig-like" evidence="2">
    <location>
        <begin position="462"/>
        <end position="543"/>
    </location>
</feature>
<dbReference type="Proteomes" id="UP000474175">
    <property type="component" value="Unassembled WGS sequence"/>
</dbReference>
<evidence type="ECO:0000259" key="2">
    <source>
        <dbReference type="Pfam" id="PF19081"/>
    </source>
</evidence>
<evidence type="ECO:0000313" key="4">
    <source>
        <dbReference type="Proteomes" id="UP000474175"/>
    </source>
</evidence>